<dbReference type="AlphaFoldDB" id="A0A5C6A1T4"/>
<evidence type="ECO:0000256" key="8">
    <source>
        <dbReference type="ARBA" id="ARBA00022989"/>
    </source>
</evidence>
<comment type="caution">
    <text evidence="14">The sequence shown here is derived from an EMBL/GenBank/DDBJ whole genome shotgun (WGS) entry which is preliminary data.</text>
</comment>
<evidence type="ECO:0000256" key="6">
    <source>
        <dbReference type="ARBA" id="ARBA00022801"/>
    </source>
</evidence>
<dbReference type="EMBL" id="SJPN01000009">
    <property type="protein sequence ID" value="TWT93290.1"/>
    <property type="molecule type" value="Genomic_DNA"/>
</dbReference>
<dbReference type="GO" id="GO:0006508">
    <property type="term" value="P:proteolysis"/>
    <property type="evidence" value="ECO:0007669"/>
    <property type="project" value="UniProtKB-KW"/>
</dbReference>
<keyword evidence="6" id="KW-0378">Hydrolase</keyword>
<keyword evidence="8 12" id="KW-1133">Transmembrane helix</keyword>
<dbReference type="GO" id="GO:0004222">
    <property type="term" value="F:metalloendopeptidase activity"/>
    <property type="evidence" value="ECO:0007669"/>
    <property type="project" value="InterPro"/>
</dbReference>
<dbReference type="InterPro" id="IPR001915">
    <property type="entry name" value="Peptidase_M48"/>
</dbReference>
<evidence type="ECO:0000256" key="3">
    <source>
        <dbReference type="ARBA" id="ARBA00022670"/>
    </source>
</evidence>
<dbReference type="OrthoDB" id="9789270at2"/>
<evidence type="ECO:0000256" key="5">
    <source>
        <dbReference type="ARBA" id="ARBA00022723"/>
    </source>
</evidence>
<keyword evidence="7" id="KW-0862">Zinc</keyword>
<keyword evidence="14" id="KW-0346">Stress response</keyword>
<dbReference type="InterPro" id="IPR050083">
    <property type="entry name" value="HtpX_protease"/>
</dbReference>
<evidence type="ECO:0000313" key="14">
    <source>
        <dbReference type="EMBL" id="TWT93290.1"/>
    </source>
</evidence>
<keyword evidence="9" id="KW-0482">Metalloprotease</keyword>
<dbReference type="PANTHER" id="PTHR43221">
    <property type="entry name" value="PROTEASE HTPX"/>
    <property type="match status" value="1"/>
</dbReference>
<keyword evidence="15" id="KW-1185">Reference proteome</keyword>
<evidence type="ECO:0000313" key="15">
    <source>
        <dbReference type="Proteomes" id="UP000320176"/>
    </source>
</evidence>
<evidence type="ECO:0000256" key="12">
    <source>
        <dbReference type="SAM" id="Phobius"/>
    </source>
</evidence>
<accession>A0A5C6A1T4</accession>
<comment type="cofactor">
    <cofactor evidence="1">
        <name>Zn(2+)</name>
        <dbReference type="ChEBI" id="CHEBI:29105"/>
    </cofactor>
</comment>
<feature type="transmembrane region" description="Helical" evidence="12">
    <location>
        <begin position="106"/>
        <end position="136"/>
    </location>
</feature>
<dbReference type="GO" id="GO:0046872">
    <property type="term" value="F:metal ion binding"/>
    <property type="evidence" value="ECO:0007669"/>
    <property type="project" value="UniProtKB-KW"/>
</dbReference>
<feature type="domain" description="Peptidase M48" evidence="13">
    <location>
        <begin position="246"/>
        <end position="449"/>
    </location>
</feature>
<evidence type="ECO:0000256" key="11">
    <source>
        <dbReference type="SAM" id="MobiDB-lite"/>
    </source>
</evidence>
<evidence type="ECO:0000256" key="7">
    <source>
        <dbReference type="ARBA" id="ARBA00022833"/>
    </source>
</evidence>
<evidence type="ECO:0000256" key="1">
    <source>
        <dbReference type="ARBA" id="ARBA00001947"/>
    </source>
</evidence>
<evidence type="ECO:0000256" key="4">
    <source>
        <dbReference type="ARBA" id="ARBA00022692"/>
    </source>
</evidence>
<evidence type="ECO:0000256" key="2">
    <source>
        <dbReference type="ARBA" id="ARBA00022475"/>
    </source>
</evidence>
<keyword evidence="2" id="KW-1003">Cell membrane</keyword>
<keyword evidence="10 12" id="KW-0472">Membrane</keyword>
<name>A0A5C6A1T4_9BACT</name>
<dbReference type="Gene3D" id="3.30.2010.10">
    <property type="entry name" value="Metalloproteases ('zincins'), catalytic domain"/>
    <property type="match status" value="1"/>
</dbReference>
<sequence>MIAFACPKCQHRYRVPVANAGRVAACKKCEHKFRIPKPKSENESQEQSSPSRTSGAVPATVPQAKNEGKRASTEQPASTAETLMEQIRKEFEGKVPRNLFNIGYRISLLAVAFLMLLLPVLYLSVIAGAGIGLYYYFTEVMPGLMETLPRGRGAVFAMMIYVTPIVGGLIMIVFMIKPVFFTLVPERAQRKRSLTKASEPDLFELVDHICGVTRSPKPKRIDIDYDVNASASLRNGFWSLFRQDLVLTIGAPLIAGMNLRQLTGVLAHEFGHFAQGGGMKSVYVIRMINSWFARVVYQRDQLDEQLDSAIENGDWRISMILLVGKLFVYLSRMILWLFMMIAHAVSCIMMQQMEYDADRYEAFVSGSDYFAETHKRILQLSLGQQGTIKAVIEGLESRHLLGDLPKLTSSFAEQVSARDLQKMDKANEESTGLLSTHPSHTSRIKAAKKLNAPGMFHIERPAREVFRNFEGLCQGASVDFYRNEFGVLVKPEQLVSWDDE</sequence>
<evidence type="ECO:0000256" key="9">
    <source>
        <dbReference type="ARBA" id="ARBA00023049"/>
    </source>
</evidence>
<gene>
    <name evidence="14" type="ORF">Pla52n_59500</name>
</gene>
<protein>
    <submittedName>
        <fullName evidence="14">Heat shock protein HtpX</fullName>
    </submittedName>
</protein>
<keyword evidence="3" id="KW-0645">Protease</keyword>
<proteinExistence type="predicted"/>
<dbReference type="PANTHER" id="PTHR43221:SF2">
    <property type="entry name" value="PROTEASE HTPX HOMOLOG"/>
    <property type="match status" value="1"/>
</dbReference>
<dbReference type="Pfam" id="PF01435">
    <property type="entry name" value="Peptidase_M48"/>
    <property type="match status" value="1"/>
</dbReference>
<dbReference type="CDD" id="cd07328">
    <property type="entry name" value="M48_Ste24p_like"/>
    <property type="match status" value="1"/>
</dbReference>
<reference evidence="14 15" key="1">
    <citation type="submission" date="2019-02" db="EMBL/GenBank/DDBJ databases">
        <title>Deep-cultivation of Planctomycetes and their phenomic and genomic characterization uncovers novel biology.</title>
        <authorList>
            <person name="Wiegand S."/>
            <person name="Jogler M."/>
            <person name="Boedeker C."/>
            <person name="Pinto D."/>
            <person name="Vollmers J."/>
            <person name="Rivas-Marin E."/>
            <person name="Kohn T."/>
            <person name="Peeters S.H."/>
            <person name="Heuer A."/>
            <person name="Rast P."/>
            <person name="Oberbeckmann S."/>
            <person name="Bunk B."/>
            <person name="Jeske O."/>
            <person name="Meyerdierks A."/>
            <person name="Storesund J.E."/>
            <person name="Kallscheuer N."/>
            <person name="Luecker S."/>
            <person name="Lage O.M."/>
            <person name="Pohl T."/>
            <person name="Merkel B.J."/>
            <person name="Hornburger P."/>
            <person name="Mueller R.-W."/>
            <person name="Bruemmer F."/>
            <person name="Labrenz M."/>
            <person name="Spormann A.M."/>
            <person name="Op Den Camp H."/>
            <person name="Overmann J."/>
            <person name="Amann R."/>
            <person name="Jetten M.S.M."/>
            <person name="Mascher T."/>
            <person name="Medema M.H."/>
            <person name="Devos D.P."/>
            <person name="Kaster A.-K."/>
            <person name="Ovreas L."/>
            <person name="Rohde M."/>
            <person name="Galperin M.Y."/>
            <person name="Jogler C."/>
        </authorList>
    </citation>
    <scope>NUCLEOTIDE SEQUENCE [LARGE SCALE GENOMIC DNA]</scope>
    <source>
        <strain evidence="14 15">Pla52n</strain>
    </source>
</reference>
<feature type="transmembrane region" description="Helical" evidence="12">
    <location>
        <begin position="156"/>
        <end position="184"/>
    </location>
</feature>
<dbReference type="Proteomes" id="UP000320176">
    <property type="component" value="Unassembled WGS sequence"/>
</dbReference>
<organism evidence="14 15">
    <name type="scientific">Stieleria varia</name>
    <dbReference type="NCBI Taxonomy" id="2528005"/>
    <lineage>
        <taxon>Bacteria</taxon>
        <taxon>Pseudomonadati</taxon>
        <taxon>Planctomycetota</taxon>
        <taxon>Planctomycetia</taxon>
        <taxon>Pirellulales</taxon>
        <taxon>Pirellulaceae</taxon>
        <taxon>Stieleria</taxon>
    </lineage>
</organism>
<keyword evidence="4 12" id="KW-0812">Transmembrane</keyword>
<evidence type="ECO:0000256" key="10">
    <source>
        <dbReference type="ARBA" id="ARBA00023136"/>
    </source>
</evidence>
<keyword evidence="5" id="KW-0479">Metal-binding</keyword>
<feature type="region of interest" description="Disordered" evidence="11">
    <location>
        <begin position="36"/>
        <end position="79"/>
    </location>
</feature>
<evidence type="ECO:0000259" key="13">
    <source>
        <dbReference type="Pfam" id="PF01435"/>
    </source>
</evidence>
<feature type="transmembrane region" description="Helical" evidence="12">
    <location>
        <begin position="326"/>
        <end position="345"/>
    </location>
</feature>